<keyword evidence="1" id="KW-1133">Transmembrane helix</keyword>
<sequence>MEWFYRHKWQLIFLLCLLLINLMLIVQNIFTKELDLWISNVQTKIVDGIFHYQVTLKSSKPIEESALIDLIYEDGTKETLSWDLRNKKEIFNFTSSKRLEYLLLKSPENIPDRVQNNNHYILNLWSESLKLFESYSLPEYDYTVDNQGRFWFISAARQEKNNNSSIFLTVLSSDGKFLIDKKQLDLPDLYSRYPTIRYLKDGKIHIFWSSYSKKENKSFLCHTTFFDINGELTQGIYDKITFKNITYLRPTFLSNKRTDPILLVQTELNDKTGFTLYIVKQNGIKKLTDLSDGKKPIYYDTNKINDLVFLSDTEGNYLIIWTELSYGQSEIYLSKITPQGEILISRKKLYSLLSRATISSLNTLYKGDQLLFIWNEYNKNALSMYKICYMITDTNGEILQNKDILIGPSNKQIQNVSAVFDENENINLVWSDSRFGQPKPNCDLIFSKLTDTFEILTPMYRVTTNLVEQKSPLQKSINNIRYLTWREYNKGKYEIYLKNTDPTFIEAIYRQTKKNNRIIRAVNSILVFLTNLLTKGFLLLALNIFPLIGIIICIFLFSFNKIRNTYFTWVSICLIVLFLKFLNLEVIPDHLIHFFNLGKTTFIKVNLSTFLLIVLIYIIVEVFFKKRIISFEKRFLYLFGWLIFDSFTLVLVDYLNFI</sequence>
<name>A0A3S9SVX3_9FIRM</name>
<keyword evidence="1" id="KW-0472">Membrane</keyword>
<dbReference type="AlphaFoldDB" id="A0A3S9SVX3"/>
<accession>A0A3S9SVX3</accession>
<feature type="transmembrane region" description="Helical" evidence="1">
    <location>
        <begin position="12"/>
        <end position="30"/>
    </location>
</feature>
<feature type="transmembrane region" description="Helical" evidence="1">
    <location>
        <begin position="602"/>
        <end position="624"/>
    </location>
</feature>
<dbReference type="KEGG" id="aft:BBF96_02955"/>
<proteinExistence type="predicted"/>
<feature type="transmembrane region" description="Helical" evidence="1">
    <location>
        <begin position="537"/>
        <end position="559"/>
    </location>
</feature>
<feature type="transmembrane region" description="Helical" evidence="1">
    <location>
        <begin position="566"/>
        <end position="582"/>
    </location>
</feature>
<dbReference type="OrthoDB" id="1707719at2"/>
<keyword evidence="1" id="KW-0812">Transmembrane</keyword>
<dbReference type="EMBL" id="CP016379">
    <property type="protein sequence ID" value="AZR72441.1"/>
    <property type="molecule type" value="Genomic_DNA"/>
</dbReference>
<dbReference type="Proteomes" id="UP000267250">
    <property type="component" value="Chromosome"/>
</dbReference>
<protein>
    <submittedName>
        <fullName evidence="2">Uncharacterized protein</fullName>
    </submittedName>
</protein>
<evidence type="ECO:0000313" key="2">
    <source>
        <dbReference type="EMBL" id="AZR72441.1"/>
    </source>
</evidence>
<gene>
    <name evidence="2" type="ORF">BBF96_02955</name>
</gene>
<reference evidence="2 3" key="1">
    <citation type="submission" date="2016-07" db="EMBL/GenBank/DDBJ databases">
        <title>Genome and transcriptome analysis of iron-reducing fermentative bacteria Anoxybacter fermentans.</title>
        <authorList>
            <person name="Zeng X."/>
            <person name="Shao Z."/>
        </authorList>
    </citation>
    <scope>NUCLEOTIDE SEQUENCE [LARGE SCALE GENOMIC DNA]</scope>
    <source>
        <strain evidence="2 3">DY22613</strain>
    </source>
</reference>
<organism evidence="2 3">
    <name type="scientific">Anoxybacter fermentans</name>
    <dbReference type="NCBI Taxonomy" id="1323375"/>
    <lineage>
        <taxon>Bacteria</taxon>
        <taxon>Bacillati</taxon>
        <taxon>Bacillota</taxon>
        <taxon>Clostridia</taxon>
        <taxon>Halanaerobiales</taxon>
        <taxon>Anoxybacter</taxon>
    </lineage>
</organism>
<evidence type="ECO:0000313" key="3">
    <source>
        <dbReference type="Proteomes" id="UP000267250"/>
    </source>
</evidence>
<keyword evidence="3" id="KW-1185">Reference proteome</keyword>
<feature type="transmembrane region" description="Helical" evidence="1">
    <location>
        <begin position="636"/>
        <end position="657"/>
    </location>
</feature>
<evidence type="ECO:0000256" key="1">
    <source>
        <dbReference type="SAM" id="Phobius"/>
    </source>
</evidence>
<dbReference type="RefSeq" id="WP_127015774.1">
    <property type="nucleotide sequence ID" value="NZ_CP016379.1"/>
</dbReference>